<feature type="compositionally biased region" description="Basic and acidic residues" evidence="1">
    <location>
        <begin position="1"/>
        <end position="12"/>
    </location>
</feature>
<dbReference type="HOGENOM" id="CLU_1845016_0_0_1"/>
<feature type="region of interest" description="Disordered" evidence="1">
    <location>
        <begin position="93"/>
        <end position="139"/>
    </location>
</feature>
<dbReference type="GeneID" id="63687052"/>
<evidence type="ECO:0008006" key="4">
    <source>
        <dbReference type="Google" id="ProtNLM"/>
    </source>
</evidence>
<feature type="region of interest" description="Disordered" evidence="1">
    <location>
        <begin position="45"/>
        <end position="68"/>
    </location>
</feature>
<dbReference type="AlphaFoldDB" id="M5G426"/>
<sequence length="139" mass="15096">MSSNEREDKQPWARESAGLSESGYEMPEEIKESIKKSFQHATQAASNFFHHAAPSSGNYTSSQPSHVDASIDKTIGDVRSTIGEALGAESVQAAGEAQAARGDAQDTMARLRENLEHTADQMQGRDPALGQRPNPWRAE</sequence>
<keyword evidence="3" id="KW-1185">Reference proteome</keyword>
<dbReference type="Proteomes" id="UP000030653">
    <property type="component" value="Unassembled WGS sequence"/>
</dbReference>
<reference evidence="2 3" key="1">
    <citation type="journal article" date="2012" name="Science">
        <title>The Paleozoic origin of enzymatic lignin decomposition reconstructed from 31 fungal genomes.</title>
        <authorList>
            <person name="Floudas D."/>
            <person name="Binder M."/>
            <person name="Riley R."/>
            <person name="Barry K."/>
            <person name="Blanchette R.A."/>
            <person name="Henrissat B."/>
            <person name="Martinez A.T."/>
            <person name="Otillar R."/>
            <person name="Spatafora J.W."/>
            <person name="Yadav J.S."/>
            <person name="Aerts A."/>
            <person name="Benoit I."/>
            <person name="Boyd A."/>
            <person name="Carlson A."/>
            <person name="Copeland A."/>
            <person name="Coutinho P.M."/>
            <person name="de Vries R.P."/>
            <person name="Ferreira P."/>
            <person name="Findley K."/>
            <person name="Foster B."/>
            <person name="Gaskell J."/>
            <person name="Glotzer D."/>
            <person name="Gorecki P."/>
            <person name="Heitman J."/>
            <person name="Hesse C."/>
            <person name="Hori C."/>
            <person name="Igarashi K."/>
            <person name="Jurgens J.A."/>
            <person name="Kallen N."/>
            <person name="Kersten P."/>
            <person name="Kohler A."/>
            <person name="Kuees U."/>
            <person name="Kumar T.K.A."/>
            <person name="Kuo A."/>
            <person name="LaButti K."/>
            <person name="Larrondo L.F."/>
            <person name="Lindquist E."/>
            <person name="Ling A."/>
            <person name="Lombard V."/>
            <person name="Lucas S."/>
            <person name="Lundell T."/>
            <person name="Martin R."/>
            <person name="McLaughlin D.J."/>
            <person name="Morgenstern I."/>
            <person name="Morin E."/>
            <person name="Murat C."/>
            <person name="Nagy L.G."/>
            <person name="Nolan M."/>
            <person name="Ohm R.A."/>
            <person name="Patyshakuliyeva A."/>
            <person name="Rokas A."/>
            <person name="Ruiz-Duenas F.J."/>
            <person name="Sabat G."/>
            <person name="Salamov A."/>
            <person name="Samejima M."/>
            <person name="Schmutz J."/>
            <person name="Slot J.C."/>
            <person name="St John F."/>
            <person name="Stenlid J."/>
            <person name="Sun H."/>
            <person name="Sun S."/>
            <person name="Syed K."/>
            <person name="Tsang A."/>
            <person name="Wiebenga A."/>
            <person name="Young D."/>
            <person name="Pisabarro A."/>
            <person name="Eastwood D.C."/>
            <person name="Martin F."/>
            <person name="Cullen D."/>
            <person name="Grigoriev I.V."/>
            <person name="Hibbett D.S."/>
        </authorList>
    </citation>
    <scope>NUCLEOTIDE SEQUENCE [LARGE SCALE GENOMIC DNA]</scope>
    <source>
        <strain evidence="2 3">DJM-731 SS1</strain>
    </source>
</reference>
<dbReference type="EMBL" id="JH795857">
    <property type="protein sequence ID" value="EJU05016.1"/>
    <property type="molecule type" value="Genomic_DNA"/>
</dbReference>
<dbReference type="SUPFAM" id="SSF69047">
    <property type="entry name" value="Hypothetical protein YjbJ"/>
    <property type="match status" value="1"/>
</dbReference>
<accession>M5G426</accession>
<proteinExistence type="predicted"/>
<evidence type="ECO:0000313" key="2">
    <source>
        <dbReference type="EMBL" id="EJU05016.1"/>
    </source>
</evidence>
<protein>
    <recommendedName>
        <fullName evidence="4">CsbD-like domain-containing protein</fullName>
    </recommendedName>
</protein>
<feature type="region of interest" description="Disordered" evidence="1">
    <location>
        <begin position="1"/>
        <end position="29"/>
    </location>
</feature>
<gene>
    <name evidence="2" type="ORF">DACRYDRAFT_20571</name>
</gene>
<dbReference type="InterPro" id="IPR036629">
    <property type="entry name" value="YjbJ_sf"/>
</dbReference>
<organism evidence="2 3">
    <name type="scientific">Dacryopinax primogenitus (strain DJM 731)</name>
    <name type="common">Brown rot fungus</name>
    <dbReference type="NCBI Taxonomy" id="1858805"/>
    <lineage>
        <taxon>Eukaryota</taxon>
        <taxon>Fungi</taxon>
        <taxon>Dikarya</taxon>
        <taxon>Basidiomycota</taxon>
        <taxon>Agaricomycotina</taxon>
        <taxon>Dacrymycetes</taxon>
        <taxon>Dacrymycetales</taxon>
        <taxon>Dacrymycetaceae</taxon>
        <taxon>Dacryopinax</taxon>
    </lineage>
</organism>
<feature type="compositionally biased region" description="Polar residues" evidence="1">
    <location>
        <begin position="55"/>
        <end position="65"/>
    </location>
</feature>
<name>M5G426_DACPD</name>
<evidence type="ECO:0000256" key="1">
    <source>
        <dbReference type="SAM" id="MobiDB-lite"/>
    </source>
</evidence>
<feature type="compositionally biased region" description="Basic and acidic residues" evidence="1">
    <location>
        <begin position="109"/>
        <end position="119"/>
    </location>
</feature>
<dbReference type="OrthoDB" id="10380657at2759"/>
<feature type="compositionally biased region" description="Low complexity" evidence="1">
    <location>
        <begin position="93"/>
        <end position="102"/>
    </location>
</feature>
<dbReference type="RefSeq" id="XP_040631910.1">
    <property type="nucleotide sequence ID" value="XM_040771990.1"/>
</dbReference>
<evidence type="ECO:0000313" key="3">
    <source>
        <dbReference type="Proteomes" id="UP000030653"/>
    </source>
</evidence>